<sequence length="165" mass="18199">MVLSDSEAISRGFADERTGRIRTFQAGPDGPPGLDSQLCGFGAPRPTEVAKEVPLIEGRMKMFPGKHSSVGSVKEAVATGCPAIVHMQMDSDQWMSTYRATIDERQPTFRKGREGKKMVDALFGAKELYRPPREVYVEPKGAPPTAVRDMRVYKHMGTLSKAGQW</sequence>
<evidence type="ECO:0000313" key="1">
    <source>
        <dbReference type="EMBL" id="KAL1510683.1"/>
    </source>
</evidence>
<accession>A0AB34J1X0</accession>
<organism evidence="1 2">
    <name type="scientific">Prymnesium parvum</name>
    <name type="common">Toxic golden alga</name>
    <dbReference type="NCBI Taxonomy" id="97485"/>
    <lineage>
        <taxon>Eukaryota</taxon>
        <taxon>Haptista</taxon>
        <taxon>Haptophyta</taxon>
        <taxon>Prymnesiophyceae</taxon>
        <taxon>Prymnesiales</taxon>
        <taxon>Prymnesiaceae</taxon>
        <taxon>Prymnesium</taxon>
    </lineage>
</organism>
<protein>
    <submittedName>
        <fullName evidence="1">Uncharacterized protein</fullName>
    </submittedName>
</protein>
<name>A0AB34J1X0_PRYPA</name>
<comment type="caution">
    <text evidence="1">The sequence shown here is derived from an EMBL/GenBank/DDBJ whole genome shotgun (WGS) entry which is preliminary data.</text>
</comment>
<proteinExistence type="predicted"/>
<evidence type="ECO:0000313" key="2">
    <source>
        <dbReference type="Proteomes" id="UP001515480"/>
    </source>
</evidence>
<dbReference type="EMBL" id="JBGBPQ010000015">
    <property type="protein sequence ID" value="KAL1510683.1"/>
    <property type="molecule type" value="Genomic_DNA"/>
</dbReference>
<dbReference type="Proteomes" id="UP001515480">
    <property type="component" value="Unassembled WGS sequence"/>
</dbReference>
<gene>
    <name evidence="1" type="ORF">AB1Y20_006979</name>
</gene>
<dbReference type="AlphaFoldDB" id="A0AB34J1X0"/>
<keyword evidence="2" id="KW-1185">Reference proteome</keyword>
<reference evidence="1 2" key="1">
    <citation type="journal article" date="2024" name="Science">
        <title>Giant polyketide synthase enzymes in the biosynthesis of giant marine polyether toxins.</title>
        <authorList>
            <person name="Fallon T.R."/>
            <person name="Shende V.V."/>
            <person name="Wierzbicki I.H."/>
            <person name="Pendleton A.L."/>
            <person name="Watervoot N.F."/>
            <person name="Auber R.P."/>
            <person name="Gonzalez D.J."/>
            <person name="Wisecaver J.H."/>
            <person name="Moore B.S."/>
        </authorList>
    </citation>
    <scope>NUCLEOTIDE SEQUENCE [LARGE SCALE GENOMIC DNA]</scope>
    <source>
        <strain evidence="1 2">12B1</strain>
    </source>
</reference>